<dbReference type="Proteomes" id="UP001156389">
    <property type="component" value="Unassembled WGS sequence"/>
</dbReference>
<dbReference type="RefSeq" id="WP_260218410.1">
    <property type="nucleotide sequence ID" value="NZ_JAJAGO010000006.1"/>
</dbReference>
<gene>
    <name evidence="1" type="ORF">LHJ74_14405</name>
</gene>
<keyword evidence="2" id="KW-1185">Reference proteome</keyword>
<evidence type="ECO:0000313" key="1">
    <source>
        <dbReference type="EMBL" id="MCT2591085.1"/>
    </source>
</evidence>
<accession>A0ABT2JUQ1</accession>
<evidence type="ECO:0008006" key="3">
    <source>
        <dbReference type="Google" id="ProtNLM"/>
    </source>
</evidence>
<organism evidence="1 2">
    <name type="scientific">Streptomyces gossypii</name>
    <dbReference type="NCBI Taxonomy" id="2883101"/>
    <lineage>
        <taxon>Bacteria</taxon>
        <taxon>Bacillati</taxon>
        <taxon>Actinomycetota</taxon>
        <taxon>Actinomycetes</taxon>
        <taxon>Kitasatosporales</taxon>
        <taxon>Streptomycetaceae</taxon>
        <taxon>Streptomyces</taxon>
    </lineage>
</organism>
<protein>
    <recommendedName>
        <fullName evidence="3">XRE family transcriptional regulator</fullName>
    </recommendedName>
</protein>
<evidence type="ECO:0000313" key="2">
    <source>
        <dbReference type="Proteomes" id="UP001156389"/>
    </source>
</evidence>
<comment type="caution">
    <text evidence="1">The sequence shown here is derived from an EMBL/GenBank/DDBJ whole genome shotgun (WGS) entry which is preliminary data.</text>
</comment>
<sequence length="131" mass="14352">MAEQEKPTERTQLADLVRSRKAEIGLSYDRLAARCIDPGTGEQTVKYSWLHRLASGQPVIPPQLPQLNGLAVGLDVDLGVVQDAAGAQFLGIDTVWSQSGEARAWVRNAERLTPDQRAAVERLINTFTEGQ</sequence>
<reference evidence="1 2" key="1">
    <citation type="submission" date="2021-10" db="EMBL/GenBank/DDBJ databases">
        <title>Streptomyces gossypii sp. nov., isolated from soil collected from cotton field.</title>
        <authorList>
            <person name="Ge X."/>
            <person name="Chen X."/>
            <person name="Liu W."/>
        </authorList>
    </citation>
    <scope>NUCLEOTIDE SEQUENCE [LARGE SCALE GENOMIC DNA]</scope>
    <source>
        <strain evidence="1 2">N2-109</strain>
    </source>
</reference>
<dbReference type="EMBL" id="JAJAGO010000006">
    <property type="protein sequence ID" value="MCT2591085.1"/>
    <property type="molecule type" value="Genomic_DNA"/>
</dbReference>
<name>A0ABT2JUQ1_9ACTN</name>
<proteinExistence type="predicted"/>